<organism evidence="1 2">
    <name type="scientific">Scutellospora calospora</name>
    <dbReference type="NCBI Taxonomy" id="85575"/>
    <lineage>
        <taxon>Eukaryota</taxon>
        <taxon>Fungi</taxon>
        <taxon>Fungi incertae sedis</taxon>
        <taxon>Mucoromycota</taxon>
        <taxon>Glomeromycotina</taxon>
        <taxon>Glomeromycetes</taxon>
        <taxon>Diversisporales</taxon>
        <taxon>Gigasporaceae</taxon>
        <taxon>Scutellospora</taxon>
    </lineage>
</organism>
<accession>A0ACA9KDH5</accession>
<dbReference type="EMBL" id="CAJVPM010001437">
    <property type="protein sequence ID" value="CAG8466836.1"/>
    <property type="molecule type" value="Genomic_DNA"/>
</dbReference>
<evidence type="ECO:0000313" key="1">
    <source>
        <dbReference type="EMBL" id="CAG8466836.1"/>
    </source>
</evidence>
<proteinExistence type="predicted"/>
<gene>
    <name evidence="1" type="ORF">SCALOS_LOCUS1857</name>
</gene>
<dbReference type="Proteomes" id="UP000789860">
    <property type="component" value="Unassembled WGS sequence"/>
</dbReference>
<sequence>METSTYIGCLYTKPVNEFLELEAKDKVKRFCIYNDYNDYENNDYKNTTNLEIIELSNLCDHIQQLLNEYSTQLNNSLENEPLFNFQCEIDILIFNKSAKEVAEK</sequence>
<evidence type="ECO:0000313" key="2">
    <source>
        <dbReference type="Proteomes" id="UP000789860"/>
    </source>
</evidence>
<reference evidence="1" key="1">
    <citation type="submission" date="2021-06" db="EMBL/GenBank/DDBJ databases">
        <authorList>
            <person name="Kallberg Y."/>
            <person name="Tangrot J."/>
            <person name="Rosling A."/>
        </authorList>
    </citation>
    <scope>NUCLEOTIDE SEQUENCE</scope>
    <source>
        <strain evidence="1">AU212A</strain>
    </source>
</reference>
<keyword evidence="2" id="KW-1185">Reference proteome</keyword>
<protein>
    <submittedName>
        <fullName evidence="1">3788_t:CDS:1</fullName>
    </submittedName>
</protein>
<comment type="caution">
    <text evidence="1">The sequence shown here is derived from an EMBL/GenBank/DDBJ whole genome shotgun (WGS) entry which is preliminary data.</text>
</comment>
<name>A0ACA9KDH5_9GLOM</name>